<keyword evidence="1" id="KW-0479">Metal-binding</keyword>
<dbReference type="PROSITE" id="PS50158">
    <property type="entry name" value="ZF_CCHC"/>
    <property type="match status" value="2"/>
</dbReference>
<dbReference type="EMBL" id="CM003535">
    <property type="protein sequence ID" value="RCV38194.1"/>
    <property type="molecule type" value="Genomic_DNA"/>
</dbReference>
<dbReference type="PANTHER" id="PTHR23002">
    <property type="entry name" value="ZINC FINGER CCHC DOMAIN CONTAINING PROTEIN"/>
    <property type="match status" value="1"/>
</dbReference>
<proteinExistence type="predicted"/>
<dbReference type="Gene3D" id="4.10.60.10">
    <property type="entry name" value="Zinc finger, CCHC-type"/>
    <property type="match status" value="2"/>
</dbReference>
<dbReference type="InterPro" id="IPR051714">
    <property type="entry name" value="Znf_CCHC_NABP"/>
</dbReference>
<dbReference type="Pfam" id="PF00098">
    <property type="entry name" value="zf-CCHC"/>
    <property type="match status" value="2"/>
</dbReference>
<dbReference type="SUPFAM" id="SSF57756">
    <property type="entry name" value="Retrovirus zinc finger-like domains"/>
    <property type="match status" value="2"/>
</dbReference>
<reference evidence="3" key="1">
    <citation type="journal article" date="2012" name="Nat. Biotechnol.">
        <title>Reference genome sequence of the model plant Setaria.</title>
        <authorList>
            <person name="Bennetzen J.L."/>
            <person name="Schmutz J."/>
            <person name="Wang H."/>
            <person name="Percifield R."/>
            <person name="Hawkins J."/>
            <person name="Pontaroli A.C."/>
            <person name="Estep M."/>
            <person name="Feng L."/>
            <person name="Vaughn J.N."/>
            <person name="Grimwood J."/>
            <person name="Jenkins J."/>
            <person name="Barry K."/>
            <person name="Lindquist E."/>
            <person name="Hellsten U."/>
            <person name="Deshpande S."/>
            <person name="Wang X."/>
            <person name="Wu X."/>
            <person name="Mitros T."/>
            <person name="Triplett J."/>
            <person name="Yang X."/>
            <person name="Ye C.Y."/>
            <person name="Mauro-Herrera M."/>
            <person name="Wang L."/>
            <person name="Li P."/>
            <person name="Sharma M."/>
            <person name="Sharma R."/>
            <person name="Ronald P.C."/>
            <person name="Panaud O."/>
            <person name="Kellogg E.A."/>
            <person name="Brutnell T.P."/>
            <person name="Doust A.N."/>
            <person name="Tuskan G.A."/>
            <person name="Rokhsar D."/>
            <person name="Devos K.M."/>
        </authorList>
    </citation>
    <scope>NUCLEOTIDE SEQUENCE [LARGE SCALE GENOMIC DNA]</scope>
    <source>
        <strain evidence="3">Yugu1</strain>
    </source>
</reference>
<accession>A0A368S766</accession>
<feature type="domain" description="CCHC-type" evidence="2">
    <location>
        <begin position="185"/>
        <end position="200"/>
    </location>
</feature>
<name>A0A368S766_SETIT</name>
<gene>
    <name evidence="3" type="ORF">SETIT_8G122800v2</name>
</gene>
<keyword evidence="1" id="KW-0862">Zinc</keyword>
<reference evidence="3" key="2">
    <citation type="submission" date="2015-07" db="EMBL/GenBank/DDBJ databases">
        <authorList>
            <person name="Noorani M."/>
        </authorList>
    </citation>
    <scope>NUCLEOTIDE SEQUENCE</scope>
    <source>
        <strain evidence="3">Yugu1</strain>
    </source>
</reference>
<sequence length="227" mass="25640">MGPQIEQFVVHHWRKQTKSSKLNLRSSLANNRDDMVKKLDKGSTLQSSCNHYVKSIRRQKQDNKKKKLDHIKCFKCSKMGHFASMCPMKKENNPALSKRQRILSNRRCFSCHEKGHKIASCARSGSYSGKIGGSGVTKSEVLVLTVKPHMKLNKGFLKAQEKYMGGVAIRSQDKKSTSSINHKTCYACRQTGHLGKDCPNGNAPKLKSIHNNFTKLRKNLMTLVLPK</sequence>
<dbReference type="InterPro" id="IPR001878">
    <property type="entry name" value="Znf_CCHC"/>
</dbReference>
<evidence type="ECO:0000313" key="3">
    <source>
        <dbReference type="EMBL" id="RCV38194.1"/>
    </source>
</evidence>
<dbReference type="OrthoDB" id="696537at2759"/>
<dbReference type="InterPro" id="IPR036875">
    <property type="entry name" value="Znf_CCHC_sf"/>
</dbReference>
<protein>
    <recommendedName>
        <fullName evidence="2">CCHC-type domain-containing protein</fullName>
    </recommendedName>
</protein>
<evidence type="ECO:0000259" key="2">
    <source>
        <dbReference type="PROSITE" id="PS50158"/>
    </source>
</evidence>
<dbReference type="SMART" id="SM00343">
    <property type="entry name" value="ZnF_C2HC"/>
    <property type="match status" value="3"/>
</dbReference>
<feature type="domain" description="CCHC-type" evidence="2">
    <location>
        <begin position="72"/>
        <end position="87"/>
    </location>
</feature>
<organism evidence="3">
    <name type="scientific">Setaria italica</name>
    <name type="common">Foxtail millet</name>
    <name type="synonym">Panicum italicum</name>
    <dbReference type="NCBI Taxonomy" id="4555"/>
    <lineage>
        <taxon>Eukaryota</taxon>
        <taxon>Viridiplantae</taxon>
        <taxon>Streptophyta</taxon>
        <taxon>Embryophyta</taxon>
        <taxon>Tracheophyta</taxon>
        <taxon>Spermatophyta</taxon>
        <taxon>Magnoliopsida</taxon>
        <taxon>Liliopsida</taxon>
        <taxon>Poales</taxon>
        <taxon>Poaceae</taxon>
        <taxon>PACMAD clade</taxon>
        <taxon>Panicoideae</taxon>
        <taxon>Panicodae</taxon>
        <taxon>Paniceae</taxon>
        <taxon>Cenchrinae</taxon>
        <taxon>Setaria</taxon>
    </lineage>
</organism>
<keyword evidence="1" id="KW-0863">Zinc-finger</keyword>
<dbReference type="AlphaFoldDB" id="A0A368S766"/>
<dbReference type="GO" id="GO:0008270">
    <property type="term" value="F:zinc ion binding"/>
    <property type="evidence" value="ECO:0007669"/>
    <property type="project" value="UniProtKB-KW"/>
</dbReference>
<dbReference type="GO" id="GO:0003676">
    <property type="term" value="F:nucleic acid binding"/>
    <property type="evidence" value="ECO:0007669"/>
    <property type="project" value="InterPro"/>
</dbReference>
<evidence type="ECO:0000256" key="1">
    <source>
        <dbReference type="PROSITE-ProRule" id="PRU00047"/>
    </source>
</evidence>